<sequence>MYIGTAGSLVHRIIPAWLWAGRWEERGLGWDIGHGTWDMGGGIWDMGYGIWGLGLGLGLGLSLSLGLGWDGKEERTVGKKGGREVRSIWSFDLI</sequence>
<evidence type="ECO:0000256" key="1">
    <source>
        <dbReference type="SAM" id="Phobius"/>
    </source>
</evidence>
<evidence type="ECO:0000313" key="3">
    <source>
        <dbReference type="Proteomes" id="UP000326757"/>
    </source>
</evidence>
<dbReference type="EMBL" id="VIGI01000007">
    <property type="protein sequence ID" value="KAB8297945.1"/>
    <property type="molecule type" value="Genomic_DNA"/>
</dbReference>
<dbReference type="Proteomes" id="UP000326757">
    <property type="component" value="Unassembled WGS sequence"/>
</dbReference>
<dbReference type="AlphaFoldDB" id="A0A5N6K5S8"/>
<accession>A0A5N6K5S8</accession>
<dbReference type="OrthoDB" id="5407115at2759"/>
<organism evidence="2 3">
    <name type="scientific">Monilinia laxa</name>
    <name type="common">Brown rot fungus</name>
    <name type="synonym">Sclerotinia laxa</name>
    <dbReference type="NCBI Taxonomy" id="61186"/>
    <lineage>
        <taxon>Eukaryota</taxon>
        <taxon>Fungi</taxon>
        <taxon>Dikarya</taxon>
        <taxon>Ascomycota</taxon>
        <taxon>Pezizomycotina</taxon>
        <taxon>Leotiomycetes</taxon>
        <taxon>Helotiales</taxon>
        <taxon>Sclerotiniaceae</taxon>
        <taxon>Monilinia</taxon>
    </lineage>
</organism>
<name>A0A5N6K5S8_MONLA</name>
<gene>
    <name evidence="2" type="ORF">EYC80_001727</name>
</gene>
<reference evidence="2 3" key="1">
    <citation type="submission" date="2019-06" db="EMBL/GenBank/DDBJ databases">
        <title>Genome Sequence of the Brown Rot Fungal Pathogen Monilinia laxa.</title>
        <authorList>
            <person name="De Miccolis Angelini R.M."/>
            <person name="Landi L."/>
            <person name="Abate D."/>
            <person name="Pollastro S."/>
            <person name="Romanazzi G."/>
            <person name="Faretra F."/>
        </authorList>
    </citation>
    <scope>NUCLEOTIDE SEQUENCE [LARGE SCALE GENOMIC DNA]</scope>
    <source>
        <strain evidence="2 3">Mlax316</strain>
    </source>
</reference>
<feature type="transmembrane region" description="Helical" evidence="1">
    <location>
        <begin position="48"/>
        <end position="69"/>
    </location>
</feature>
<keyword evidence="1" id="KW-0472">Membrane</keyword>
<keyword evidence="1" id="KW-1133">Transmembrane helix</keyword>
<keyword evidence="1" id="KW-0812">Transmembrane</keyword>
<keyword evidence="3" id="KW-1185">Reference proteome</keyword>
<proteinExistence type="predicted"/>
<comment type="caution">
    <text evidence="2">The sequence shown here is derived from an EMBL/GenBank/DDBJ whole genome shotgun (WGS) entry which is preliminary data.</text>
</comment>
<protein>
    <submittedName>
        <fullName evidence="2">Uncharacterized protein</fullName>
    </submittedName>
</protein>
<evidence type="ECO:0000313" key="2">
    <source>
        <dbReference type="EMBL" id="KAB8297945.1"/>
    </source>
</evidence>